<sequence length="616" mass="66169">MNETNKTLTFLGVAAVACVAAYLSQPQSAEIDVESEVVGKPLTKSFEAEQAGRMKITRFDEDAASLSTFEVAQDGRLWTIPSKGGYPADAQSQMAEAVNGVLDREILSVVTSNPADHPEYGVVDPDSPKLDVGQTGVGTRVTVTGEGDAPLVDLIIGHEVKDSDGLHYVRRANQDFVYVVKINPEDFSTTFEEWIEDDLLKISPWDIARVELNDYTAEMFMSQQGGLGVETDYKTDMTLRYDDSASKWQPVTLREATDARRGQFKEFTLAEDQELNSDKLGDLKSALDDLRIVDVSKKPAGLSADLKAGEDFMGNNEALLSLIQRGFAPVGTQDGARDLLASSGEVIVTMKDGVEYVLRFGNPQVEGGEANADGQAADDKAVNRYLFVMARFDEGAIEKPELEEVPALPDGAREQGVEQTGDATDDAEGDVEDQPEESADDEAEQEGDESAEEDAAEGDSEEAPTEELIAQRKEIEQRNQQKLDEYADKIKAGKDKVQALNDRFGDWYYVISNDVFKKIHLSREDVIKAKDAAEGEEGADANGGPLSGAGGAIPGMPNFGGLAAPPAEPAADDAAEQPAEEPAGDAEPEAPATTEEPAADGTTTNAEGDASEQAPE</sequence>
<evidence type="ECO:0000256" key="1">
    <source>
        <dbReference type="SAM" id="MobiDB-lite"/>
    </source>
</evidence>
<dbReference type="PROSITE" id="PS51257">
    <property type="entry name" value="PROKAR_LIPOPROTEIN"/>
    <property type="match status" value="1"/>
</dbReference>
<feature type="domain" description="DUF4340" evidence="2">
    <location>
        <begin position="78"/>
        <end position="303"/>
    </location>
</feature>
<comment type="caution">
    <text evidence="3">The sequence shown here is derived from an EMBL/GenBank/DDBJ whole genome shotgun (WGS) entry which is preliminary data.</text>
</comment>
<dbReference type="RefSeq" id="WP_146586759.1">
    <property type="nucleotide sequence ID" value="NZ_SJPO01000004.1"/>
</dbReference>
<feature type="compositionally biased region" description="Basic and acidic residues" evidence="1">
    <location>
        <begin position="469"/>
        <end position="480"/>
    </location>
</feature>
<evidence type="ECO:0000259" key="2">
    <source>
        <dbReference type="Pfam" id="PF14238"/>
    </source>
</evidence>
<name>A0A5C5YSB2_9BACT</name>
<evidence type="ECO:0000313" key="3">
    <source>
        <dbReference type="EMBL" id="TWT77537.1"/>
    </source>
</evidence>
<dbReference type="Proteomes" id="UP000318478">
    <property type="component" value="Unassembled WGS sequence"/>
</dbReference>
<dbReference type="EMBL" id="SJPO01000004">
    <property type="protein sequence ID" value="TWT77537.1"/>
    <property type="molecule type" value="Genomic_DNA"/>
</dbReference>
<organism evidence="3 4">
    <name type="scientific">Posidoniimonas polymericola</name>
    <dbReference type="NCBI Taxonomy" id="2528002"/>
    <lineage>
        <taxon>Bacteria</taxon>
        <taxon>Pseudomonadati</taxon>
        <taxon>Planctomycetota</taxon>
        <taxon>Planctomycetia</taxon>
        <taxon>Pirellulales</taxon>
        <taxon>Lacipirellulaceae</taxon>
        <taxon>Posidoniimonas</taxon>
    </lineage>
</organism>
<feature type="compositionally biased region" description="Acidic residues" evidence="1">
    <location>
        <begin position="423"/>
        <end position="465"/>
    </location>
</feature>
<feature type="region of interest" description="Disordered" evidence="1">
    <location>
        <begin position="533"/>
        <end position="616"/>
    </location>
</feature>
<dbReference type="Pfam" id="PF14238">
    <property type="entry name" value="DUF4340"/>
    <property type="match status" value="1"/>
</dbReference>
<dbReference type="InterPro" id="IPR025641">
    <property type="entry name" value="DUF4340"/>
</dbReference>
<gene>
    <name evidence="3" type="ORF">Pla123a_21980</name>
</gene>
<evidence type="ECO:0000313" key="4">
    <source>
        <dbReference type="Proteomes" id="UP000318478"/>
    </source>
</evidence>
<dbReference type="AlphaFoldDB" id="A0A5C5YSB2"/>
<feature type="region of interest" description="Disordered" evidence="1">
    <location>
        <begin position="400"/>
        <end position="480"/>
    </location>
</feature>
<feature type="compositionally biased region" description="Acidic residues" evidence="1">
    <location>
        <begin position="570"/>
        <end position="588"/>
    </location>
</feature>
<keyword evidence="4" id="KW-1185">Reference proteome</keyword>
<protein>
    <recommendedName>
        <fullName evidence="2">DUF4340 domain-containing protein</fullName>
    </recommendedName>
</protein>
<reference evidence="3 4" key="1">
    <citation type="submission" date="2019-02" db="EMBL/GenBank/DDBJ databases">
        <title>Deep-cultivation of Planctomycetes and their phenomic and genomic characterization uncovers novel biology.</title>
        <authorList>
            <person name="Wiegand S."/>
            <person name="Jogler M."/>
            <person name="Boedeker C."/>
            <person name="Pinto D."/>
            <person name="Vollmers J."/>
            <person name="Rivas-Marin E."/>
            <person name="Kohn T."/>
            <person name="Peeters S.H."/>
            <person name="Heuer A."/>
            <person name="Rast P."/>
            <person name="Oberbeckmann S."/>
            <person name="Bunk B."/>
            <person name="Jeske O."/>
            <person name="Meyerdierks A."/>
            <person name="Storesund J.E."/>
            <person name="Kallscheuer N."/>
            <person name="Luecker S."/>
            <person name="Lage O.M."/>
            <person name="Pohl T."/>
            <person name="Merkel B.J."/>
            <person name="Hornburger P."/>
            <person name="Mueller R.-W."/>
            <person name="Bruemmer F."/>
            <person name="Labrenz M."/>
            <person name="Spormann A.M."/>
            <person name="Op Den Camp H."/>
            <person name="Overmann J."/>
            <person name="Amann R."/>
            <person name="Jetten M.S.M."/>
            <person name="Mascher T."/>
            <person name="Medema M.H."/>
            <person name="Devos D.P."/>
            <person name="Kaster A.-K."/>
            <person name="Ovreas L."/>
            <person name="Rohde M."/>
            <person name="Galperin M.Y."/>
            <person name="Jogler C."/>
        </authorList>
    </citation>
    <scope>NUCLEOTIDE SEQUENCE [LARGE SCALE GENOMIC DNA]</scope>
    <source>
        <strain evidence="3 4">Pla123a</strain>
    </source>
</reference>
<feature type="compositionally biased region" description="Low complexity" evidence="1">
    <location>
        <begin position="589"/>
        <end position="604"/>
    </location>
</feature>
<proteinExistence type="predicted"/>
<dbReference type="OrthoDB" id="241105at2"/>
<accession>A0A5C5YSB2</accession>